<reference evidence="6" key="1">
    <citation type="journal article" date="2019" name="Int. J. Syst. Evol. Microbiol.">
        <title>The Global Catalogue of Microorganisms (GCM) 10K type strain sequencing project: providing services to taxonomists for standard genome sequencing and annotation.</title>
        <authorList>
            <consortium name="The Broad Institute Genomics Platform"/>
            <consortium name="The Broad Institute Genome Sequencing Center for Infectious Disease"/>
            <person name="Wu L."/>
            <person name="Ma J."/>
        </authorList>
    </citation>
    <scope>NUCLEOTIDE SEQUENCE [LARGE SCALE GENOMIC DNA]</scope>
    <source>
        <strain evidence="6">CCUG 55074</strain>
    </source>
</reference>
<dbReference type="Proteomes" id="UP001597216">
    <property type="component" value="Unassembled WGS sequence"/>
</dbReference>
<gene>
    <name evidence="5" type="ORF">ACFQ27_15205</name>
</gene>
<keyword evidence="2" id="KW-0548">Nucleotidyltransferase</keyword>
<keyword evidence="1" id="KW-0808">Transferase</keyword>
<evidence type="ECO:0000313" key="6">
    <source>
        <dbReference type="Proteomes" id="UP001597216"/>
    </source>
</evidence>
<organism evidence="5 6">
    <name type="scientific">Phenylobacterium conjunctum</name>
    <dbReference type="NCBI Taxonomy" id="1298959"/>
    <lineage>
        <taxon>Bacteria</taxon>
        <taxon>Pseudomonadati</taxon>
        <taxon>Pseudomonadota</taxon>
        <taxon>Alphaproteobacteria</taxon>
        <taxon>Caulobacterales</taxon>
        <taxon>Caulobacteraceae</taxon>
        <taxon>Phenylobacterium</taxon>
    </lineage>
</organism>
<dbReference type="InterPro" id="IPR029044">
    <property type="entry name" value="Nucleotide-diphossugar_trans"/>
</dbReference>
<evidence type="ECO:0000256" key="2">
    <source>
        <dbReference type="ARBA" id="ARBA00022695"/>
    </source>
</evidence>
<dbReference type="InterPro" id="IPR025877">
    <property type="entry name" value="MobA-like_NTP_Trfase"/>
</dbReference>
<dbReference type="Gene3D" id="3.90.550.10">
    <property type="entry name" value="Spore Coat Polysaccharide Biosynthesis Protein SpsA, Chain A"/>
    <property type="match status" value="1"/>
</dbReference>
<dbReference type="SUPFAM" id="SSF53448">
    <property type="entry name" value="Nucleotide-diphospho-sugar transferases"/>
    <property type="match status" value="1"/>
</dbReference>
<proteinExistence type="predicted"/>
<dbReference type="RefSeq" id="WP_377354180.1">
    <property type="nucleotide sequence ID" value="NZ_JBHTLQ010000038.1"/>
</dbReference>
<protein>
    <submittedName>
        <fullName evidence="5">Nucleotidyltransferase family protein</fullName>
    </submittedName>
</protein>
<dbReference type="PANTHER" id="PTHR43584:SF8">
    <property type="entry name" value="N-ACETYLMURAMATE ALPHA-1-PHOSPHATE URIDYLYLTRANSFERASE"/>
    <property type="match status" value="1"/>
</dbReference>
<evidence type="ECO:0000256" key="3">
    <source>
        <dbReference type="ARBA" id="ARBA00022842"/>
    </source>
</evidence>
<dbReference type="PANTHER" id="PTHR43584">
    <property type="entry name" value="NUCLEOTIDYL TRANSFERASE"/>
    <property type="match status" value="1"/>
</dbReference>
<accession>A0ABW3T7G5</accession>
<sequence length="237" mass="25698">MTRIKTAMVLAAGIGSRMRPLTNDRPKALVEVGGKALIDHVLDRLAEAGIETAIVNVHHFADMMEAHLAKRTTAPKVIISDERPALLDSGGGIKAARHLLGEDPILVANIDSLWVGGETPPLEAMKAAWDAEAMDLLVLLVPRERGIGLEGPRGFRMDAAGRITHMADDANPAPLANIGFQIMKPQLLDDQPDGAFSILPLWWRLQDEGRIFGVVMDAFWLHVGDPAAREAAEAYLQ</sequence>
<feature type="domain" description="MobA-like NTP transferase" evidence="4">
    <location>
        <begin position="7"/>
        <end position="146"/>
    </location>
</feature>
<dbReference type="Pfam" id="PF12804">
    <property type="entry name" value="NTP_transf_3"/>
    <property type="match status" value="1"/>
</dbReference>
<keyword evidence="3" id="KW-0460">Magnesium</keyword>
<evidence type="ECO:0000313" key="5">
    <source>
        <dbReference type="EMBL" id="MFD1191937.1"/>
    </source>
</evidence>
<evidence type="ECO:0000259" key="4">
    <source>
        <dbReference type="Pfam" id="PF12804"/>
    </source>
</evidence>
<dbReference type="InterPro" id="IPR050065">
    <property type="entry name" value="GlmU-like"/>
</dbReference>
<dbReference type="EMBL" id="JBHTLQ010000038">
    <property type="protein sequence ID" value="MFD1191937.1"/>
    <property type="molecule type" value="Genomic_DNA"/>
</dbReference>
<keyword evidence="6" id="KW-1185">Reference proteome</keyword>
<name>A0ABW3T7G5_9CAUL</name>
<dbReference type="CDD" id="cd06422">
    <property type="entry name" value="NTP_transferase_like_1"/>
    <property type="match status" value="1"/>
</dbReference>
<comment type="caution">
    <text evidence="5">The sequence shown here is derived from an EMBL/GenBank/DDBJ whole genome shotgun (WGS) entry which is preliminary data.</text>
</comment>
<evidence type="ECO:0000256" key="1">
    <source>
        <dbReference type="ARBA" id="ARBA00022679"/>
    </source>
</evidence>